<proteinExistence type="predicted"/>
<dbReference type="PANTHER" id="PTHR46177:SF1">
    <property type="entry name" value="INTEGRASE CATALYTIC DOMAIN-CONTAINING PROTEIN"/>
    <property type="match status" value="1"/>
</dbReference>
<accession>A0A9P6TB13</accession>
<dbReference type="EMBL" id="MU167281">
    <property type="protein sequence ID" value="KAG0145180.1"/>
    <property type="molecule type" value="Genomic_DNA"/>
</dbReference>
<feature type="domain" description="Integrase core" evidence="1">
    <location>
        <begin position="89"/>
        <end position="206"/>
    </location>
</feature>
<comment type="caution">
    <text evidence="2">The sequence shown here is derived from an EMBL/GenBank/DDBJ whole genome shotgun (WGS) entry which is preliminary data.</text>
</comment>
<sequence length="217" mass="24808">MTDRRLREMSKAMDLNWKVDDLQTGAITREEVVELLQHGIAGPEADAGYRSIHQALAIRGIRIRRDTIDPEGVALRHNGKLRHRRFYCSGPNYIWSSDGHDKLQPYGITIYGFIDAWSCRVLRFDVGITNNEPRRVAYHYLQIVKEVGGIPVQTCTDHGSATVEMAGLQICFSRRYGGATVPEVKQAHIFTSSPHNQKIESLWSLIRKRKGHRIHRH</sequence>
<keyword evidence="3" id="KW-1185">Reference proteome</keyword>
<dbReference type="InterPro" id="IPR058913">
    <property type="entry name" value="Integrase_dom_put"/>
</dbReference>
<organism evidence="2 3">
    <name type="scientific">Cronartium quercuum f. sp. fusiforme G11</name>
    <dbReference type="NCBI Taxonomy" id="708437"/>
    <lineage>
        <taxon>Eukaryota</taxon>
        <taxon>Fungi</taxon>
        <taxon>Dikarya</taxon>
        <taxon>Basidiomycota</taxon>
        <taxon>Pucciniomycotina</taxon>
        <taxon>Pucciniomycetes</taxon>
        <taxon>Pucciniales</taxon>
        <taxon>Coleosporiaceae</taxon>
        <taxon>Cronartium</taxon>
    </lineage>
</organism>
<evidence type="ECO:0000313" key="3">
    <source>
        <dbReference type="Proteomes" id="UP000886653"/>
    </source>
</evidence>
<gene>
    <name evidence="2" type="ORF">CROQUDRAFT_723580</name>
</gene>
<evidence type="ECO:0000259" key="1">
    <source>
        <dbReference type="Pfam" id="PF24764"/>
    </source>
</evidence>
<protein>
    <recommendedName>
        <fullName evidence="1">Integrase core domain-containing protein</fullName>
    </recommendedName>
</protein>
<reference evidence="2" key="1">
    <citation type="submission" date="2013-11" db="EMBL/GenBank/DDBJ databases">
        <title>Genome sequence of the fusiform rust pathogen reveals effectors for host alternation and coevolution with pine.</title>
        <authorList>
            <consortium name="DOE Joint Genome Institute"/>
            <person name="Smith K."/>
            <person name="Pendleton A."/>
            <person name="Kubisiak T."/>
            <person name="Anderson C."/>
            <person name="Salamov A."/>
            <person name="Aerts A."/>
            <person name="Riley R."/>
            <person name="Clum A."/>
            <person name="Lindquist E."/>
            <person name="Ence D."/>
            <person name="Campbell M."/>
            <person name="Kronenberg Z."/>
            <person name="Feau N."/>
            <person name="Dhillon B."/>
            <person name="Hamelin R."/>
            <person name="Burleigh J."/>
            <person name="Smith J."/>
            <person name="Yandell M."/>
            <person name="Nelson C."/>
            <person name="Grigoriev I."/>
            <person name="Davis J."/>
        </authorList>
    </citation>
    <scope>NUCLEOTIDE SEQUENCE</scope>
    <source>
        <strain evidence="2">G11</strain>
    </source>
</reference>
<name>A0A9P6TB13_9BASI</name>
<dbReference type="PANTHER" id="PTHR46177">
    <property type="entry name" value="INTEGRASE CATALYTIC DOMAIN-CONTAINING PROTEIN"/>
    <property type="match status" value="1"/>
</dbReference>
<evidence type="ECO:0000313" key="2">
    <source>
        <dbReference type="EMBL" id="KAG0145180.1"/>
    </source>
</evidence>
<dbReference type="Proteomes" id="UP000886653">
    <property type="component" value="Unassembled WGS sequence"/>
</dbReference>
<dbReference type="AlphaFoldDB" id="A0A9P6TB13"/>
<dbReference type="OrthoDB" id="5392716at2759"/>
<dbReference type="Pfam" id="PF24764">
    <property type="entry name" value="rva_4"/>
    <property type="match status" value="1"/>
</dbReference>